<dbReference type="AlphaFoldDB" id="A0A4Y2B402"/>
<sequence length="98" mass="10959">MDINYALSDLRPGKGAQETQLRARGTSRSRAINDHKSWPEYGSQKTLLDVRIIRVVEKPQSSTGFETALVTEVTVTAFLSCPKVRLSQKHNSLCPDEE</sequence>
<evidence type="ECO:0000313" key="3">
    <source>
        <dbReference type="Proteomes" id="UP000499080"/>
    </source>
</evidence>
<gene>
    <name evidence="2" type="ORF">AVEN_96023_1</name>
</gene>
<keyword evidence="3" id="KW-1185">Reference proteome</keyword>
<name>A0A4Y2B402_ARAVE</name>
<organism evidence="2 3">
    <name type="scientific">Araneus ventricosus</name>
    <name type="common">Orbweaver spider</name>
    <name type="synonym">Epeira ventricosa</name>
    <dbReference type="NCBI Taxonomy" id="182803"/>
    <lineage>
        <taxon>Eukaryota</taxon>
        <taxon>Metazoa</taxon>
        <taxon>Ecdysozoa</taxon>
        <taxon>Arthropoda</taxon>
        <taxon>Chelicerata</taxon>
        <taxon>Arachnida</taxon>
        <taxon>Araneae</taxon>
        <taxon>Araneomorphae</taxon>
        <taxon>Entelegynae</taxon>
        <taxon>Araneoidea</taxon>
        <taxon>Araneidae</taxon>
        <taxon>Araneus</taxon>
    </lineage>
</organism>
<comment type="caution">
    <text evidence="2">The sequence shown here is derived from an EMBL/GenBank/DDBJ whole genome shotgun (WGS) entry which is preliminary data.</text>
</comment>
<dbReference type="EMBL" id="BGPR01000050">
    <property type="protein sequence ID" value="GBL86783.1"/>
    <property type="molecule type" value="Genomic_DNA"/>
</dbReference>
<reference evidence="2 3" key="1">
    <citation type="journal article" date="2019" name="Sci. Rep.">
        <title>Orb-weaving spider Araneus ventricosus genome elucidates the spidroin gene catalogue.</title>
        <authorList>
            <person name="Kono N."/>
            <person name="Nakamura H."/>
            <person name="Ohtoshi R."/>
            <person name="Moran D.A.P."/>
            <person name="Shinohara A."/>
            <person name="Yoshida Y."/>
            <person name="Fujiwara M."/>
            <person name="Mori M."/>
            <person name="Tomita M."/>
            <person name="Arakawa K."/>
        </authorList>
    </citation>
    <scope>NUCLEOTIDE SEQUENCE [LARGE SCALE GENOMIC DNA]</scope>
</reference>
<feature type="region of interest" description="Disordered" evidence="1">
    <location>
        <begin position="14"/>
        <end position="36"/>
    </location>
</feature>
<evidence type="ECO:0000256" key="1">
    <source>
        <dbReference type="SAM" id="MobiDB-lite"/>
    </source>
</evidence>
<accession>A0A4Y2B402</accession>
<dbReference type="Proteomes" id="UP000499080">
    <property type="component" value="Unassembled WGS sequence"/>
</dbReference>
<protein>
    <submittedName>
        <fullName evidence="2">Uncharacterized protein</fullName>
    </submittedName>
</protein>
<proteinExistence type="predicted"/>
<evidence type="ECO:0000313" key="2">
    <source>
        <dbReference type="EMBL" id="GBL86783.1"/>
    </source>
</evidence>